<dbReference type="SUPFAM" id="SSF54001">
    <property type="entry name" value="Cysteine proteinases"/>
    <property type="match status" value="1"/>
</dbReference>
<dbReference type="InterPro" id="IPR003323">
    <property type="entry name" value="OTU_dom"/>
</dbReference>
<dbReference type="GO" id="GO:0016579">
    <property type="term" value="P:protein deubiquitination"/>
    <property type="evidence" value="ECO:0007669"/>
    <property type="project" value="TreeGrafter"/>
</dbReference>
<gene>
    <name evidence="3" type="ORF">CTI12_AA533890</name>
</gene>
<organism evidence="3 4">
    <name type="scientific">Artemisia annua</name>
    <name type="common">Sweet wormwood</name>
    <dbReference type="NCBI Taxonomy" id="35608"/>
    <lineage>
        <taxon>Eukaryota</taxon>
        <taxon>Viridiplantae</taxon>
        <taxon>Streptophyta</taxon>
        <taxon>Embryophyta</taxon>
        <taxon>Tracheophyta</taxon>
        <taxon>Spermatophyta</taxon>
        <taxon>Magnoliopsida</taxon>
        <taxon>eudicotyledons</taxon>
        <taxon>Gunneridae</taxon>
        <taxon>Pentapetalae</taxon>
        <taxon>asterids</taxon>
        <taxon>campanulids</taxon>
        <taxon>Asterales</taxon>
        <taxon>Asteraceae</taxon>
        <taxon>Asteroideae</taxon>
        <taxon>Anthemideae</taxon>
        <taxon>Artemisiinae</taxon>
        <taxon>Artemisia</taxon>
    </lineage>
</organism>
<proteinExistence type="inferred from homology"/>
<feature type="domain" description="OTU" evidence="2">
    <location>
        <begin position="42"/>
        <end position="152"/>
    </location>
</feature>
<dbReference type="PANTHER" id="PTHR12419:SF11">
    <property type="entry name" value="OTU DOMAIN-CONTAINING PROTEIN DDB_G0284757"/>
    <property type="match status" value="1"/>
</dbReference>
<dbReference type="Gene3D" id="3.90.70.80">
    <property type="match status" value="1"/>
</dbReference>
<comment type="caution">
    <text evidence="3">The sequence shown here is derived from an EMBL/GenBank/DDBJ whole genome shotgun (WGS) entry which is preliminary data.</text>
</comment>
<comment type="similarity">
    <text evidence="1">Belongs to the peptidase C85 family.</text>
</comment>
<reference evidence="3 4" key="1">
    <citation type="journal article" date="2018" name="Mol. Plant">
        <title>The genome of Artemisia annua provides insight into the evolution of Asteraceae family and artemisinin biosynthesis.</title>
        <authorList>
            <person name="Shen Q."/>
            <person name="Zhang L."/>
            <person name="Liao Z."/>
            <person name="Wang S."/>
            <person name="Yan T."/>
            <person name="Shi P."/>
            <person name="Liu M."/>
            <person name="Fu X."/>
            <person name="Pan Q."/>
            <person name="Wang Y."/>
            <person name="Lv Z."/>
            <person name="Lu X."/>
            <person name="Zhang F."/>
            <person name="Jiang W."/>
            <person name="Ma Y."/>
            <person name="Chen M."/>
            <person name="Hao X."/>
            <person name="Li L."/>
            <person name="Tang Y."/>
            <person name="Lv G."/>
            <person name="Zhou Y."/>
            <person name="Sun X."/>
            <person name="Brodelius P.E."/>
            <person name="Rose J.K.C."/>
            <person name="Tang K."/>
        </authorList>
    </citation>
    <scope>NUCLEOTIDE SEQUENCE [LARGE SCALE GENOMIC DNA]</scope>
    <source>
        <strain evidence="4">cv. Huhao1</strain>
        <tissue evidence="3">Leaf</tissue>
    </source>
</reference>
<evidence type="ECO:0000313" key="3">
    <source>
        <dbReference type="EMBL" id="PWA43618.1"/>
    </source>
</evidence>
<dbReference type="Proteomes" id="UP000245207">
    <property type="component" value="Unassembled WGS sequence"/>
</dbReference>
<dbReference type="InterPro" id="IPR038765">
    <property type="entry name" value="Papain-like_cys_pep_sf"/>
</dbReference>
<dbReference type="PROSITE" id="PS50802">
    <property type="entry name" value="OTU"/>
    <property type="match status" value="1"/>
</dbReference>
<protein>
    <recommendedName>
        <fullName evidence="2">OTU domain-containing protein</fullName>
    </recommendedName>
</protein>
<dbReference type="InterPro" id="IPR050704">
    <property type="entry name" value="Peptidase_C85-like"/>
</dbReference>
<dbReference type="GO" id="GO:0004843">
    <property type="term" value="F:cysteine-type deubiquitinase activity"/>
    <property type="evidence" value="ECO:0007669"/>
    <property type="project" value="TreeGrafter"/>
</dbReference>
<dbReference type="EMBL" id="PKPP01011731">
    <property type="protein sequence ID" value="PWA43618.1"/>
    <property type="molecule type" value="Genomic_DNA"/>
</dbReference>
<evidence type="ECO:0000259" key="2">
    <source>
        <dbReference type="PROSITE" id="PS50802"/>
    </source>
</evidence>
<dbReference type="PANTHER" id="PTHR12419">
    <property type="entry name" value="OTU DOMAIN CONTAINING PROTEIN"/>
    <property type="match status" value="1"/>
</dbReference>
<keyword evidence="4" id="KW-1185">Reference proteome</keyword>
<sequence length="193" mass="23193">MGYVYDRKLMQLADLVSRHYPFIREPPFDLRMLLQRLKEYKYVRRQVGDDGNCFFRAVSHQLFNTEDYHMFIRAVAMAYMWLHPQDFYDPRRGSFEEFWNYTYRMSQFGEYAGEDMITATCESFHLKIVRLFSFHERCIEELIPRFDPPKKAVPAEPLPALSPTRINQMKQNGTYTLADLGRNRWLGRNRSSY</sequence>
<dbReference type="Pfam" id="PF02338">
    <property type="entry name" value="OTU"/>
    <property type="match status" value="1"/>
</dbReference>
<dbReference type="STRING" id="35608.A0A2U1L3M9"/>
<dbReference type="OrthoDB" id="415023at2759"/>
<evidence type="ECO:0000256" key="1">
    <source>
        <dbReference type="ARBA" id="ARBA00010407"/>
    </source>
</evidence>
<name>A0A2U1L3M9_ARTAN</name>
<accession>A0A2U1L3M9</accession>
<evidence type="ECO:0000313" key="4">
    <source>
        <dbReference type="Proteomes" id="UP000245207"/>
    </source>
</evidence>
<dbReference type="AlphaFoldDB" id="A0A2U1L3M9"/>